<gene>
    <name evidence="1" type="ORF">JK636_18160</name>
</gene>
<proteinExistence type="predicted"/>
<dbReference type="SUPFAM" id="SSF47781">
    <property type="entry name" value="RuvA domain 2-like"/>
    <property type="match status" value="1"/>
</dbReference>
<reference evidence="1 2" key="1">
    <citation type="submission" date="2021-01" db="EMBL/GenBank/DDBJ databases">
        <title>Genome public.</title>
        <authorList>
            <person name="Liu C."/>
            <person name="Sun Q."/>
        </authorList>
    </citation>
    <scope>NUCLEOTIDE SEQUENCE [LARGE SCALE GENOMIC DNA]</scope>
    <source>
        <strain evidence="1 2">YIM B02515</strain>
    </source>
</reference>
<protein>
    <recommendedName>
        <fullName evidence="3">Helix-hairpin-helix domain-containing protein</fullName>
    </recommendedName>
</protein>
<evidence type="ECO:0000313" key="1">
    <source>
        <dbReference type="EMBL" id="MBL4937643.1"/>
    </source>
</evidence>
<dbReference type="InterPro" id="IPR010994">
    <property type="entry name" value="RuvA_2-like"/>
</dbReference>
<dbReference type="EMBL" id="JAESWC010000014">
    <property type="protein sequence ID" value="MBL4937643.1"/>
    <property type="molecule type" value="Genomic_DNA"/>
</dbReference>
<name>A0ABS1TI66_9CLOT</name>
<dbReference type="Pfam" id="PF12836">
    <property type="entry name" value="HHH_3"/>
    <property type="match status" value="1"/>
</dbReference>
<accession>A0ABS1TI66</accession>
<comment type="caution">
    <text evidence="1">The sequence shown here is derived from an EMBL/GenBank/DDBJ whole genome shotgun (WGS) entry which is preliminary data.</text>
</comment>
<dbReference type="Proteomes" id="UP000632377">
    <property type="component" value="Unassembled WGS sequence"/>
</dbReference>
<evidence type="ECO:0008006" key="3">
    <source>
        <dbReference type="Google" id="ProtNLM"/>
    </source>
</evidence>
<keyword evidence="2" id="KW-1185">Reference proteome</keyword>
<sequence>MNSKITTEAIEILKKSIEELESSKGSVLSGVQKLSRAAQILSNEKVVIWCEIQLGNSKYTEVLEKYLDTLIAINKKKSEATEKSCKEAEDNLIELGLIKAEHYSLDELNAKAAKSGGGYINIGFVEEKYADLVRRKTGNDGTYYKSNLNNHLNYVRKAAHNRATLLYNSLAFSDDLQTSFDILKNQIDDKLLDLNPELAEKLMIAFKGVANNNSEEWSQSLTTCRRFIENLADFLYPPREVQKNDRQLGQQQYINRIWAFMDEAIKSESNRELAKSHVDFLGAYLQKIHKLSNKGVHASLSRVEAIKTVFHTYLMVADILEYLDEDMINKDDVLNIHVASLDELQSFLDISKNAAKEIVKLRVQKGKLDPSDLLTIRGISTKTVSKAEEMFSFVAID</sequence>
<evidence type="ECO:0000313" key="2">
    <source>
        <dbReference type="Proteomes" id="UP000632377"/>
    </source>
</evidence>
<dbReference type="Gene3D" id="1.10.150.320">
    <property type="entry name" value="Photosystem II 12 kDa extrinsic protein"/>
    <property type="match status" value="1"/>
</dbReference>
<dbReference type="RefSeq" id="WP_202750376.1">
    <property type="nucleotide sequence ID" value="NZ_JAESWC010000014.1"/>
</dbReference>
<organism evidence="1 2">
    <name type="scientific">Clostridium rhizosphaerae</name>
    <dbReference type="NCBI Taxonomy" id="2803861"/>
    <lineage>
        <taxon>Bacteria</taxon>
        <taxon>Bacillati</taxon>
        <taxon>Bacillota</taxon>
        <taxon>Clostridia</taxon>
        <taxon>Eubacteriales</taxon>
        <taxon>Clostridiaceae</taxon>
        <taxon>Clostridium</taxon>
    </lineage>
</organism>